<dbReference type="EMBL" id="CP006682">
    <property type="protein sequence ID" value="AHB36536.1"/>
    <property type="molecule type" value="Genomic_DNA"/>
</dbReference>
<proteinExistence type="predicted"/>
<dbReference type="STRING" id="1276258.SAPIS_v1c06910"/>
<dbReference type="InterPro" id="IPR006901">
    <property type="entry name" value="TrmK"/>
</dbReference>
<dbReference type="Proteomes" id="UP000018550">
    <property type="component" value="Chromosome"/>
</dbReference>
<dbReference type="HOGENOM" id="CLU_071037_2_1_14"/>
<dbReference type="AlphaFoldDB" id="V5RKB7"/>
<protein>
    <submittedName>
        <fullName evidence="1">tRNA: m1A22 methyltransferase</fullName>
    </submittedName>
</protein>
<dbReference type="Pfam" id="PF12847">
    <property type="entry name" value="Methyltransf_18"/>
    <property type="match status" value="1"/>
</dbReference>
<dbReference type="SUPFAM" id="SSF53335">
    <property type="entry name" value="S-adenosyl-L-methionine-dependent methyltransferases"/>
    <property type="match status" value="1"/>
</dbReference>
<dbReference type="GO" id="GO:0160105">
    <property type="term" value="F:tRNA (adenine(22)-N1)-methyltransferase activity"/>
    <property type="evidence" value="ECO:0007669"/>
    <property type="project" value="InterPro"/>
</dbReference>
<dbReference type="InterPro" id="IPR029063">
    <property type="entry name" value="SAM-dependent_MTases_sf"/>
</dbReference>
<evidence type="ECO:0000313" key="1">
    <source>
        <dbReference type="EMBL" id="AHB36536.1"/>
    </source>
</evidence>
<dbReference type="PATRIC" id="fig|1276258.3.peg.705"/>
<keyword evidence="1" id="KW-0489">Methyltransferase</keyword>
<dbReference type="RefSeq" id="WP_023789720.1">
    <property type="nucleotide sequence ID" value="NC_022998.1"/>
</dbReference>
<dbReference type="Gene3D" id="3.40.50.150">
    <property type="entry name" value="Vaccinia Virus protein VP39"/>
    <property type="match status" value="1"/>
</dbReference>
<dbReference type="eggNOG" id="COG2384">
    <property type="taxonomic scope" value="Bacteria"/>
</dbReference>
<dbReference type="GO" id="GO:0032259">
    <property type="term" value="P:methylation"/>
    <property type="evidence" value="ECO:0007669"/>
    <property type="project" value="UniProtKB-KW"/>
</dbReference>
<evidence type="ECO:0000313" key="2">
    <source>
        <dbReference type="Proteomes" id="UP000018550"/>
    </source>
</evidence>
<accession>V5RKB7</accession>
<reference evidence="1 2" key="1">
    <citation type="journal article" date="2014" name="Genome Announc.">
        <title>Complete Genome Sequence of Spiroplasma apis B31T (ATCC 33834), a Bacterium Associated with May Disease of Honeybees (Apis mellifera).</title>
        <authorList>
            <person name="Ku C."/>
            <person name="Lo W.S."/>
            <person name="Chen L.L."/>
            <person name="Kuo C.H."/>
        </authorList>
    </citation>
    <scope>NUCLEOTIDE SEQUENCE [LARGE SCALE GENOMIC DNA]</scope>
    <source>
        <strain evidence="1">B31</strain>
    </source>
</reference>
<keyword evidence="2" id="KW-1185">Reference proteome</keyword>
<dbReference type="KEGG" id="sapi:SAPIS_v1c06910"/>
<dbReference type="Gene3D" id="1.10.287.1890">
    <property type="match status" value="1"/>
</dbReference>
<keyword evidence="1" id="KW-0808">Transferase</keyword>
<name>V5RKB7_SPIAP</name>
<sequence length="229" mass="26569">MNFLRPRLLTIASLVSDGEVVADIGTDHAYLSIYLAKANKAKKIYATDIAKKPLEVAKNNIDSFNVSDKVETLLENGISWTKSRNIKISSCIIAGVGSSTILDILKNDNDNIDCYIISSNTNLDPIREWVKKNKYYVEKEVIVLDNDIIYELMKVNKYAGQKIRTKQDLVFGPILKKDKQNKLFLERWMKEEQKLHLLLTKIPEHTKKHKQYKKRERFIKKMLKKEINK</sequence>
<gene>
    <name evidence="1" type="primary">trmK</name>
    <name evidence="1" type="ORF">SAPIS_v1c06910</name>
</gene>
<dbReference type="OrthoDB" id="5881184at2"/>
<dbReference type="PIRSF" id="PIRSF018637">
    <property type="entry name" value="TrmK"/>
    <property type="match status" value="1"/>
</dbReference>
<organism evidence="1 2">
    <name type="scientific">Spiroplasma apis B31</name>
    <dbReference type="NCBI Taxonomy" id="1276258"/>
    <lineage>
        <taxon>Bacteria</taxon>
        <taxon>Bacillati</taxon>
        <taxon>Mycoplasmatota</taxon>
        <taxon>Mollicutes</taxon>
        <taxon>Entomoplasmatales</taxon>
        <taxon>Spiroplasmataceae</taxon>
        <taxon>Spiroplasma</taxon>
    </lineage>
</organism>
<dbReference type="PANTHER" id="PTHR38451:SF1">
    <property type="entry name" value="TRNA (ADENINE(22)-N(1))-METHYLTRANSFERASE"/>
    <property type="match status" value="1"/>
</dbReference>
<dbReference type="PANTHER" id="PTHR38451">
    <property type="entry name" value="TRNA (ADENINE(22)-N(1))-METHYLTRANSFERASE"/>
    <property type="match status" value="1"/>
</dbReference>